<comment type="caution">
    <text evidence="1">The sequence shown here is derived from an EMBL/GenBank/DDBJ whole genome shotgun (WGS) entry which is preliminary data.</text>
</comment>
<dbReference type="EMBL" id="SIXH01000429">
    <property type="protein sequence ID" value="TBO55861.1"/>
    <property type="molecule type" value="Genomic_DNA"/>
</dbReference>
<name>A0A4V2JHT3_STRKA</name>
<evidence type="ECO:0000313" key="1">
    <source>
        <dbReference type="EMBL" id="TBO55861.1"/>
    </source>
</evidence>
<keyword evidence="2" id="KW-1185">Reference proteome</keyword>
<evidence type="ECO:0008006" key="3">
    <source>
        <dbReference type="Google" id="ProtNLM"/>
    </source>
</evidence>
<gene>
    <name evidence="1" type="ORF">EYS09_30990</name>
</gene>
<reference evidence="1 2" key="1">
    <citation type="submission" date="2019-02" db="EMBL/GenBank/DDBJ databases">
        <title>Draft Genome Sequence of Streptomyces sp. AM-2504, identified by 16S rRNA comparative analysis as a Streptomyces Kasugaensis strain.</title>
        <authorList>
            <person name="Napolioni V."/>
            <person name="Giuliodori A.M."/>
            <person name="Spurio R."/>
            <person name="Fabbretti A."/>
        </authorList>
    </citation>
    <scope>NUCLEOTIDE SEQUENCE [LARGE SCALE GENOMIC DNA]</scope>
    <source>
        <strain evidence="1 2">AM-2504</strain>
    </source>
</reference>
<proteinExistence type="predicted"/>
<dbReference type="SUPFAM" id="SSF160631">
    <property type="entry name" value="SMI1/KNR4-like"/>
    <property type="match status" value="1"/>
</dbReference>
<organism evidence="1 2">
    <name type="scientific">Streptomyces kasugaensis</name>
    <dbReference type="NCBI Taxonomy" id="1946"/>
    <lineage>
        <taxon>Bacteria</taxon>
        <taxon>Bacillati</taxon>
        <taxon>Actinomycetota</taxon>
        <taxon>Actinomycetes</taxon>
        <taxon>Kitasatosporales</taxon>
        <taxon>Streptomycetaceae</taxon>
        <taxon>Streptomyces</taxon>
    </lineage>
</organism>
<protein>
    <recommendedName>
        <fullName evidence="3">SMI1/KNR4 family protein</fullName>
    </recommendedName>
</protein>
<dbReference type="AlphaFoldDB" id="A0A4V2JHT3"/>
<accession>A0A4V2JHT3</accession>
<sequence>MPPESGVGEDVNWAELRKAWGTSLPSDYMAFMAEYGAGEISGAFSIVRPQKPGATSSDMSGMAYETVNARELWQPAPAPSGAGAGLSPVIAWGISAGADILCWLTERSDPNRWPVVVLGRHTKTLWNTYDCGMTEFLRRLFHAEFDECPLSDETLWGNSSPQFLNYREIEQLREAGVDPWTGEPDPYADAMFDD</sequence>
<evidence type="ECO:0000313" key="2">
    <source>
        <dbReference type="Proteomes" id="UP000292452"/>
    </source>
</evidence>
<dbReference type="Gene3D" id="3.40.1580.10">
    <property type="entry name" value="SMI1/KNR4-like"/>
    <property type="match status" value="1"/>
</dbReference>
<dbReference type="InterPro" id="IPR037883">
    <property type="entry name" value="Knr4/Smi1-like_sf"/>
</dbReference>
<dbReference type="Proteomes" id="UP000292452">
    <property type="component" value="Unassembled WGS sequence"/>
</dbReference>